<evidence type="ECO:0000313" key="3">
    <source>
        <dbReference type="Proteomes" id="UP000291343"/>
    </source>
</evidence>
<dbReference type="AlphaFoldDB" id="A0A482XAP0"/>
<comment type="caution">
    <text evidence="2">The sequence shown here is derived from an EMBL/GenBank/DDBJ whole genome shotgun (WGS) entry which is preliminary data.</text>
</comment>
<sequence>MRIYDDDGNNVTPKPLKFSLMKESIIGSKKSSCSLDSQASKSLDDKESQKSDDLLTTDAIAGIYAGYKKENTKCQILGKSEVVLVVRETPTTWLLDINGYVEQQLGNNGEDEEQQQATNSESTQDNVEADGNSQRTLKHSQCSASIDGRSVNEDVEPEEETEENRLNNLPAFDNAVLITERLLASNTYTKQQTEFAGFDSQKGCLRSGIHYHMSLLWTFTHEEFVNRTVTAISWNTGNQVIKKNRENSIEFNEKNLNRILKDRKLIPHQRPDFL</sequence>
<feature type="region of interest" description="Disordered" evidence="1">
    <location>
        <begin position="108"/>
        <end position="167"/>
    </location>
</feature>
<feature type="compositionally biased region" description="Acidic residues" evidence="1">
    <location>
        <begin position="153"/>
        <end position="162"/>
    </location>
</feature>
<dbReference type="OrthoDB" id="10259804at2759"/>
<gene>
    <name evidence="2" type="ORF">LSTR_LSTR015387</name>
</gene>
<dbReference type="Proteomes" id="UP000291343">
    <property type="component" value="Unassembled WGS sequence"/>
</dbReference>
<reference evidence="2 3" key="1">
    <citation type="journal article" date="2017" name="Gigascience">
        <title>Genome sequence of the small brown planthopper, Laodelphax striatellus.</title>
        <authorList>
            <person name="Zhu J."/>
            <person name="Jiang F."/>
            <person name="Wang X."/>
            <person name="Yang P."/>
            <person name="Bao Y."/>
            <person name="Zhao W."/>
            <person name="Wang W."/>
            <person name="Lu H."/>
            <person name="Wang Q."/>
            <person name="Cui N."/>
            <person name="Li J."/>
            <person name="Chen X."/>
            <person name="Luo L."/>
            <person name="Yu J."/>
            <person name="Kang L."/>
            <person name="Cui F."/>
        </authorList>
    </citation>
    <scope>NUCLEOTIDE SEQUENCE [LARGE SCALE GENOMIC DNA]</scope>
    <source>
        <strain evidence="2">Lst14</strain>
    </source>
</reference>
<proteinExistence type="predicted"/>
<feature type="compositionally biased region" description="Polar residues" evidence="1">
    <location>
        <begin position="115"/>
        <end position="144"/>
    </location>
</feature>
<organism evidence="2 3">
    <name type="scientific">Laodelphax striatellus</name>
    <name type="common">Small brown planthopper</name>
    <name type="synonym">Delphax striatella</name>
    <dbReference type="NCBI Taxonomy" id="195883"/>
    <lineage>
        <taxon>Eukaryota</taxon>
        <taxon>Metazoa</taxon>
        <taxon>Ecdysozoa</taxon>
        <taxon>Arthropoda</taxon>
        <taxon>Hexapoda</taxon>
        <taxon>Insecta</taxon>
        <taxon>Pterygota</taxon>
        <taxon>Neoptera</taxon>
        <taxon>Paraneoptera</taxon>
        <taxon>Hemiptera</taxon>
        <taxon>Auchenorrhyncha</taxon>
        <taxon>Fulgoroidea</taxon>
        <taxon>Delphacidae</taxon>
        <taxon>Criomorphinae</taxon>
        <taxon>Laodelphax</taxon>
    </lineage>
</organism>
<dbReference type="InParanoid" id="A0A482XAP0"/>
<evidence type="ECO:0000313" key="2">
    <source>
        <dbReference type="EMBL" id="RZF42753.1"/>
    </source>
</evidence>
<keyword evidence="3" id="KW-1185">Reference proteome</keyword>
<dbReference type="EMBL" id="QKKF02014414">
    <property type="protein sequence ID" value="RZF42753.1"/>
    <property type="molecule type" value="Genomic_DNA"/>
</dbReference>
<protein>
    <submittedName>
        <fullName evidence="2">Uncharacterized protein</fullName>
    </submittedName>
</protein>
<evidence type="ECO:0000256" key="1">
    <source>
        <dbReference type="SAM" id="MobiDB-lite"/>
    </source>
</evidence>
<feature type="non-terminal residue" evidence="2">
    <location>
        <position position="274"/>
    </location>
</feature>
<name>A0A482XAP0_LAOST</name>
<accession>A0A482XAP0</accession>